<comment type="similarity">
    <text evidence="2 3">Belongs to the DegT/DnrJ/EryC1 family.</text>
</comment>
<reference evidence="4 5" key="1">
    <citation type="submission" date="2021-01" db="EMBL/GenBank/DDBJ databases">
        <title>Whole genome shotgun sequence of Actinoplanes humidus NBRC 14915.</title>
        <authorList>
            <person name="Komaki H."/>
            <person name="Tamura T."/>
        </authorList>
    </citation>
    <scope>NUCLEOTIDE SEQUENCE [LARGE SCALE GENOMIC DNA]</scope>
    <source>
        <strain evidence="4 5">NBRC 14915</strain>
    </source>
</reference>
<name>A0ABQ3ZH10_9ACTN</name>
<keyword evidence="1 3" id="KW-0663">Pyridoxal phosphate</keyword>
<dbReference type="PIRSF" id="PIRSF000390">
    <property type="entry name" value="PLP_StrS"/>
    <property type="match status" value="1"/>
</dbReference>
<protein>
    <submittedName>
        <fullName evidence="4">dTDP-4-dehydro-6-deoxyglucose aminotransferase</fullName>
    </submittedName>
</protein>
<gene>
    <name evidence="4" type="ORF">Ahu01nite_009390</name>
</gene>
<sequence>MKHVPEELAAFGAAPAFSTPRSVGRPNIGDRAALFARLNAALDRGWLSNGGPLAEEFEQRVAAIAGTRFCVATCNATAGLQLALRASGVTGEVIVPSLTFAATAHAVAWLGLTPVFCDVDPVTGALDPEHARSLIGPRTGAILAVHVWGRPAPVRELEELAAEHGLRLFFDAAHAFACTSGGRPVGGGGDGEVFSFHSTKFVNSFEGGALVTDDPELAERARRMRNFGIAEAERVELVGLNAKLNEAAAAMGLTSLDSMDRFIAHNRENYHAYRAGLAGLPGITLLEFDERERNNYQYMIVAVDERRAGFDRDTLLAILAAENVLGRAYFSPGCHQMLPYADGTRLPHTERLASQVLALPTGIAVSAADAATIAGIIRVAARQATTPAHAA</sequence>
<organism evidence="4 5">
    <name type="scientific">Winogradskya humida</name>
    <dbReference type="NCBI Taxonomy" id="113566"/>
    <lineage>
        <taxon>Bacteria</taxon>
        <taxon>Bacillati</taxon>
        <taxon>Actinomycetota</taxon>
        <taxon>Actinomycetes</taxon>
        <taxon>Micromonosporales</taxon>
        <taxon>Micromonosporaceae</taxon>
        <taxon>Winogradskya</taxon>
    </lineage>
</organism>
<keyword evidence="4" id="KW-0808">Transferase</keyword>
<keyword evidence="5" id="KW-1185">Reference proteome</keyword>
<dbReference type="PANTHER" id="PTHR30244">
    <property type="entry name" value="TRANSAMINASE"/>
    <property type="match status" value="1"/>
</dbReference>
<dbReference type="GO" id="GO:0008483">
    <property type="term" value="F:transaminase activity"/>
    <property type="evidence" value="ECO:0007669"/>
    <property type="project" value="UniProtKB-KW"/>
</dbReference>
<evidence type="ECO:0000313" key="4">
    <source>
        <dbReference type="EMBL" id="GIE17837.1"/>
    </source>
</evidence>
<evidence type="ECO:0000256" key="3">
    <source>
        <dbReference type="RuleBase" id="RU004508"/>
    </source>
</evidence>
<dbReference type="Gene3D" id="3.40.640.10">
    <property type="entry name" value="Type I PLP-dependent aspartate aminotransferase-like (Major domain)"/>
    <property type="match status" value="1"/>
</dbReference>
<dbReference type="Gene3D" id="3.90.1150.10">
    <property type="entry name" value="Aspartate Aminotransferase, domain 1"/>
    <property type="match status" value="1"/>
</dbReference>
<dbReference type="EMBL" id="BOMN01000012">
    <property type="protein sequence ID" value="GIE17837.1"/>
    <property type="molecule type" value="Genomic_DNA"/>
</dbReference>
<dbReference type="Pfam" id="PF01041">
    <property type="entry name" value="DegT_DnrJ_EryC1"/>
    <property type="match status" value="1"/>
</dbReference>
<evidence type="ECO:0000313" key="5">
    <source>
        <dbReference type="Proteomes" id="UP000603200"/>
    </source>
</evidence>
<accession>A0ABQ3ZH10</accession>
<comment type="caution">
    <text evidence="4">The sequence shown here is derived from an EMBL/GenBank/DDBJ whole genome shotgun (WGS) entry which is preliminary data.</text>
</comment>
<dbReference type="CDD" id="cd00616">
    <property type="entry name" value="AHBA_syn"/>
    <property type="match status" value="1"/>
</dbReference>
<evidence type="ECO:0000256" key="2">
    <source>
        <dbReference type="ARBA" id="ARBA00037999"/>
    </source>
</evidence>
<dbReference type="InterPro" id="IPR015424">
    <property type="entry name" value="PyrdxlP-dep_Trfase"/>
</dbReference>
<dbReference type="InterPro" id="IPR015421">
    <property type="entry name" value="PyrdxlP-dep_Trfase_major"/>
</dbReference>
<dbReference type="RefSeq" id="WP_203835115.1">
    <property type="nucleotide sequence ID" value="NZ_BAAATV010000001.1"/>
</dbReference>
<dbReference type="InterPro" id="IPR015422">
    <property type="entry name" value="PyrdxlP-dep_Trfase_small"/>
</dbReference>
<proteinExistence type="inferred from homology"/>
<evidence type="ECO:0000256" key="1">
    <source>
        <dbReference type="ARBA" id="ARBA00022898"/>
    </source>
</evidence>
<dbReference type="SUPFAM" id="SSF53383">
    <property type="entry name" value="PLP-dependent transferases"/>
    <property type="match status" value="1"/>
</dbReference>
<dbReference type="InterPro" id="IPR000653">
    <property type="entry name" value="DegT/StrS_aminotransferase"/>
</dbReference>
<dbReference type="PANTHER" id="PTHR30244:SF9">
    <property type="entry name" value="PROTEIN RV3402C"/>
    <property type="match status" value="1"/>
</dbReference>
<dbReference type="Proteomes" id="UP000603200">
    <property type="component" value="Unassembled WGS sequence"/>
</dbReference>
<keyword evidence="4" id="KW-0032">Aminotransferase</keyword>